<keyword evidence="4" id="KW-1185">Reference proteome</keyword>
<dbReference type="PANTHER" id="PTHR34219:SF3">
    <property type="entry name" value="BLL7967 PROTEIN"/>
    <property type="match status" value="1"/>
</dbReference>
<comment type="caution">
    <text evidence="3">The sequence shown here is derived from an EMBL/GenBank/DDBJ whole genome shotgun (WGS) entry which is preliminary data.</text>
</comment>
<protein>
    <submittedName>
        <fullName evidence="3">PepSY-associated TM helix domain-containing protein</fullName>
    </submittedName>
</protein>
<organism evidence="3 4">
    <name type="scientific">Thiohalorhabdus methylotrophus</name>
    <dbReference type="NCBI Taxonomy" id="3242694"/>
    <lineage>
        <taxon>Bacteria</taxon>
        <taxon>Pseudomonadati</taxon>
        <taxon>Pseudomonadota</taxon>
        <taxon>Gammaproteobacteria</taxon>
        <taxon>Thiohalorhabdales</taxon>
        <taxon>Thiohalorhabdaceae</taxon>
        <taxon>Thiohalorhabdus</taxon>
    </lineage>
</organism>
<dbReference type="EMBL" id="JBGUAW010000013">
    <property type="protein sequence ID" value="MFA9462369.1"/>
    <property type="molecule type" value="Genomic_DNA"/>
</dbReference>
<keyword evidence="1" id="KW-0812">Transmembrane</keyword>
<evidence type="ECO:0000313" key="4">
    <source>
        <dbReference type="Proteomes" id="UP001575181"/>
    </source>
</evidence>
<name>A0ABV4U0L2_9GAMM</name>
<reference evidence="3 4" key="1">
    <citation type="submission" date="2024-08" db="EMBL/GenBank/DDBJ databases">
        <title>Whole-genome sequencing of halo(alkali)philic microorganisms from hypersaline lakes.</title>
        <authorList>
            <person name="Sorokin D.Y."/>
            <person name="Merkel A.Y."/>
            <person name="Messina E."/>
            <person name="Yakimov M."/>
        </authorList>
    </citation>
    <scope>NUCLEOTIDE SEQUENCE [LARGE SCALE GENOMIC DNA]</scope>
    <source>
        <strain evidence="3 4">Cl-TMA</strain>
    </source>
</reference>
<feature type="transmembrane region" description="Helical" evidence="1">
    <location>
        <begin position="185"/>
        <end position="206"/>
    </location>
</feature>
<dbReference type="Pfam" id="PF03929">
    <property type="entry name" value="PepSY_TM"/>
    <property type="match status" value="1"/>
</dbReference>
<feature type="transmembrane region" description="Helical" evidence="1">
    <location>
        <begin position="333"/>
        <end position="353"/>
    </location>
</feature>
<feature type="domain" description="PepSY" evidence="2">
    <location>
        <begin position="59"/>
        <end position="111"/>
    </location>
</feature>
<keyword evidence="1" id="KW-1133">Transmembrane helix</keyword>
<feature type="transmembrane region" description="Helical" evidence="1">
    <location>
        <begin position="141"/>
        <end position="164"/>
    </location>
</feature>
<dbReference type="InterPro" id="IPR025711">
    <property type="entry name" value="PepSY"/>
</dbReference>
<accession>A0ABV4U0L2</accession>
<keyword evidence="1" id="KW-0472">Membrane</keyword>
<dbReference type="InterPro" id="IPR005625">
    <property type="entry name" value="PepSY-ass_TM"/>
</dbReference>
<proteinExistence type="predicted"/>
<evidence type="ECO:0000259" key="2">
    <source>
        <dbReference type="Pfam" id="PF03413"/>
    </source>
</evidence>
<evidence type="ECO:0000256" key="1">
    <source>
        <dbReference type="SAM" id="Phobius"/>
    </source>
</evidence>
<dbReference type="RefSeq" id="WP_373657159.1">
    <property type="nucleotide sequence ID" value="NZ_JBGUAW010000013.1"/>
</dbReference>
<dbReference type="PANTHER" id="PTHR34219">
    <property type="entry name" value="IRON-REGULATED INNER MEMBRANE PROTEIN-RELATED"/>
    <property type="match status" value="1"/>
</dbReference>
<dbReference type="Pfam" id="PF03413">
    <property type="entry name" value="PepSY"/>
    <property type="match status" value="1"/>
</dbReference>
<evidence type="ECO:0000313" key="3">
    <source>
        <dbReference type="EMBL" id="MFA9462369.1"/>
    </source>
</evidence>
<dbReference type="Proteomes" id="UP001575181">
    <property type="component" value="Unassembled WGS sequence"/>
</dbReference>
<gene>
    <name evidence="3" type="ORF">ACERLL_16265</name>
</gene>
<sequence>MRRTLMSVHRWTGLILGLFLAVEGLLGAWLVIAEPLDEWLHPEILQSQPQAGSEPVGLAAAYDAVSEAHPDRPIWLLMQPDEPTGVYKAVLEGHHGPRVYVDAYTGAVLGERAAFSTLETPIRVIHTGEFGGAWLETGMGILAIAMLGLAITGIVVWWPGWKWLRTGLGLSTASLADLSRDGHRWAGLIGLPFLAIIAASGIYLIFHHAVQDTVHAVTGEETHFPPPIELAEEAGPMPPDHVRAMVASAREAVPEARITLLGFPTEAGRAVQARMRYPGEWHPIGNSRILLHPDSGALLAAYDFQEAGPGDYAMDHLYPLHIGTYGGTAARTAHFVAGLLPTLFLLTGTYIWWRRRKLRRKRARPRGGGARAGSR</sequence>